<feature type="compositionally biased region" description="Basic and acidic residues" evidence="8">
    <location>
        <begin position="94"/>
        <end position="133"/>
    </location>
</feature>
<evidence type="ECO:0000313" key="10">
    <source>
        <dbReference type="EMBL" id="OMH80391.1"/>
    </source>
</evidence>
<dbReference type="GO" id="GO:0071031">
    <property type="term" value="P:nuclear mRNA surveillance of mRNA 3'-end processing"/>
    <property type="evidence" value="ECO:0007669"/>
    <property type="project" value="TreeGrafter"/>
</dbReference>
<dbReference type="PANTHER" id="PTHR46543">
    <property type="entry name" value="ZINC FINGER CCHC DOMAIN-CONTAINING PROTEIN 7"/>
    <property type="match status" value="1"/>
</dbReference>
<dbReference type="GO" id="GO:0031499">
    <property type="term" value="C:TRAMP complex"/>
    <property type="evidence" value="ECO:0007669"/>
    <property type="project" value="TreeGrafter"/>
</dbReference>
<feature type="region of interest" description="Disordered" evidence="8">
    <location>
        <begin position="94"/>
        <end position="140"/>
    </location>
</feature>
<evidence type="ECO:0000256" key="7">
    <source>
        <dbReference type="PROSITE-ProRule" id="PRU00047"/>
    </source>
</evidence>
<dbReference type="EMBL" id="LSSK01001206">
    <property type="protein sequence ID" value="OMH80391.1"/>
    <property type="molecule type" value="Genomic_DNA"/>
</dbReference>
<evidence type="ECO:0000256" key="6">
    <source>
        <dbReference type="ARBA" id="ARBA00023242"/>
    </source>
</evidence>
<dbReference type="InterPro" id="IPR051644">
    <property type="entry name" value="TRAMP_AT-DNA-binding"/>
</dbReference>
<keyword evidence="6" id="KW-0539">Nucleus</keyword>
<dbReference type="Gene3D" id="4.10.60.10">
    <property type="entry name" value="Zinc finger, CCHC-type"/>
    <property type="match status" value="1"/>
</dbReference>
<evidence type="ECO:0000256" key="3">
    <source>
        <dbReference type="ARBA" id="ARBA00022737"/>
    </source>
</evidence>
<comment type="subcellular location">
    <subcellularLocation>
        <location evidence="1">Nucleus</location>
    </subcellularLocation>
</comment>
<dbReference type="AlphaFoldDB" id="A0A1R1PHD8"/>
<feature type="compositionally biased region" description="Polar residues" evidence="8">
    <location>
        <begin position="324"/>
        <end position="356"/>
    </location>
</feature>
<feature type="region of interest" description="Disordered" evidence="8">
    <location>
        <begin position="57"/>
        <end position="78"/>
    </location>
</feature>
<dbReference type="OrthoDB" id="8026949at2759"/>
<dbReference type="Pfam" id="PF00098">
    <property type="entry name" value="zf-CCHC"/>
    <property type="match status" value="1"/>
</dbReference>
<feature type="compositionally biased region" description="Low complexity" evidence="8">
    <location>
        <begin position="157"/>
        <end position="169"/>
    </location>
</feature>
<dbReference type="GO" id="GO:0071035">
    <property type="term" value="P:nuclear polyadenylation-dependent rRNA catabolic process"/>
    <property type="evidence" value="ECO:0007669"/>
    <property type="project" value="TreeGrafter"/>
</dbReference>
<keyword evidence="11" id="KW-1185">Reference proteome</keyword>
<dbReference type="GO" id="GO:0071036">
    <property type="term" value="P:nuclear polyadenylation-dependent snoRNA catabolic process"/>
    <property type="evidence" value="ECO:0007669"/>
    <property type="project" value="TreeGrafter"/>
</dbReference>
<keyword evidence="5" id="KW-0862">Zinc</keyword>
<proteinExistence type="predicted"/>
<comment type="caution">
    <text evidence="10">The sequence shown here is derived from an EMBL/GenBank/DDBJ whole genome shotgun (WGS) entry which is preliminary data.</text>
</comment>
<protein>
    <submittedName>
        <fullName evidence="10">Protein AIR2</fullName>
    </submittedName>
</protein>
<dbReference type="SUPFAM" id="SSF57756">
    <property type="entry name" value="Retrovirus zinc finger-like domains"/>
    <property type="match status" value="1"/>
</dbReference>
<feature type="domain" description="CCHC-type" evidence="9">
    <location>
        <begin position="194"/>
        <end position="209"/>
    </location>
</feature>
<gene>
    <name evidence="10" type="ORF">AX774_g6174</name>
</gene>
<dbReference type="InterPro" id="IPR036875">
    <property type="entry name" value="Znf_CCHC_sf"/>
</dbReference>
<dbReference type="PROSITE" id="PS50158">
    <property type="entry name" value="ZF_CCHC"/>
    <property type="match status" value="1"/>
</dbReference>
<sequence>MDQVTEYDDLIYNQEELDDREFDSDEEDRILSILSYQDASSLGKRKEINQVEAKIEMEMNKSPELEDSEEENRNSEIVSGEIISKYHIIDKKAKKMKMENKEITEQRKDEEPKISEKTQPKNTEMAKDEHQSQQKENTQQTNYLEKTIDLQENQEGTASEADSDTSSDSGYSYLEEMDFGNPGRYYLEKKEKECRICNKVGHIAKDCPEQKCIMCGKTGHDSRGWIGMGQNHAWVRKSCYNCGSYKHFGDECNHKYASWVTYEDDTAFGTRTTDTLSYSSRKPTHKNDYNSRNFSDHRPQTPRHNRHSDNRKPPISHSHHGYNTRGSSNYNPSRKPHFSNSGYNKLSSGISIKTKR</sequence>
<evidence type="ECO:0000259" key="9">
    <source>
        <dbReference type="PROSITE" id="PS50158"/>
    </source>
</evidence>
<reference evidence="11" key="1">
    <citation type="submission" date="2017-01" db="EMBL/GenBank/DDBJ databases">
        <authorList>
            <person name="Wang Y."/>
            <person name="White M."/>
            <person name="Kvist S."/>
            <person name="Moncalvo J.-M."/>
        </authorList>
    </citation>
    <scope>NUCLEOTIDE SEQUENCE [LARGE SCALE GENOMIC DNA]</scope>
    <source>
        <strain evidence="11">COL-18-3</strain>
    </source>
</reference>
<feature type="compositionally biased region" description="Basic and acidic residues" evidence="8">
    <location>
        <begin position="285"/>
        <end position="299"/>
    </location>
</feature>
<dbReference type="GO" id="GO:0071038">
    <property type="term" value="P:TRAMP-dependent tRNA surveillance pathway"/>
    <property type="evidence" value="ECO:0007669"/>
    <property type="project" value="TreeGrafter"/>
</dbReference>
<dbReference type="PANTHER" id="PTHR46543:SF1">
    <property type="entry name" value="ZINC FINGER CCHC DOMAIN-CONTAINING PROTEIN 7"/>
    <property type="match status" value="1"/>
</dbReference>
<evidence type="ECO:0000256" key="2">
    <source>
        <dbReference type="ARBA" id="ARBA00022723"/>
    </source>
</evidence>
<feature type="region of interest" description="Disordered" evidence="8">
    <location>
        <begin position="153"/>
        <end position="172"/>
    </location>
</feature>
<dbReference type="GO" id="GO:0071037">
    <property type="term" value="P:nuclear polyadenylation-dependent snRNA catabolic process"/>
    <property type="evidence" value="ECO:0007669"/>
    <property type="project" value="TreeGrafter"/>
</dbReference>
<organism evidence="10 11">
    <name type="scientific">Zancudomyces culisetae</name>
    <name type="common">Gut fungus</name>
    <name type="synonym">Smittium culisetae</name>
    <dbReference type="NCBI Taxonomy" id="1213189"/>
    <lineage>
        <taxon>Eukaryota</taxon>
        <taxon>Fungi</taxon>
        <taxon>Fungi incertae sedis</taxon>
        <taxon>Zoopagomycota</taxon>
        <taxon>Kickxellomycotina</taxon>
        <taxon>Harpellomycetes</taxon>
        <taxon>Harpellales</taxon>
        <taxon>Legeriomycetaceae</taxon>
        <taxon>Zancudomyces</taxon>
    </lineage>
</organism>
<feature type="region of interest" description="Disordered" evidence="8">
    <location>
        <begin position="273"/>
        <end position="356"/>
    </location>
</feature>
<keyword evidence="3" id="KW-0677">Repeat</keyword>
<dbReference type="GO" id="GO:0003723">
    <property type="term" value="F:RNA binding"/>
    <property type="evidence" value="ECO:0007669"/>
    <property type="project" value="TreeGrafter"/>
</dbReference>
<accession>A0A1R1PHD8</accession>
<evidence type="ECO:0000313" key="11">
    <source>
        <dbReference type="Proteomes" id="UP000188320"/>
    </source>
</evidence>
<dbReference type="InterPro" id="IPR001878">
    <property type="entry name" value="Znf_CCHC"/>
</dbReference>
<evidence type="ECO:0000256" key="4">
    <source>
        <dbReference type="ARBA" id="ARBA00022771"/>
    </source>
</evidence>
<keyword evidence="4 7" id="KW-0863">Zinc-finger</keyword>
<dbReference type="SMART" id="SM00343">
    <property type="entry name" value="ZnF_C2HC"/>
    <property type="match status" value="3"/>
</dbReference>
<evidence type="ECO:0000256" key="5">
    <source>
        <dbReference type="ARBA" id="ARBA00022833"/>
    </source>
</evidence>
<dbReference type="GO" id="GO:0008270">
    <property type="term" value="F:zinc ion binding"/>
    <property type="evidence" value="ECO:0007669"/>
    <property type="project" value="UniProtKB-KW"/>
</dbReference>
<dbReference type="Proteomes" id="UP000188320">
    <property type="component" value="Unassembled WGS sequence"/>
</dbReference>
<evidence type="ECO:0000256" key="8">
    <source>
        <dbReference type="SAM" id="MobiDB-lite"/>
    </source>
</evidence>
<keyword evidence="2" id="KW-0479">Metal-binding</keyword>
<dbReference type="GO" id="GO:0071039">
    <property type="term" value="P:nuclear polyadenylation-dependent CUT catabolic process"/>
    <property type="evidence" value="ECO:0007669"/>
    <property type="project" value="TreeGrafter"/>
</dbReference>
<evidence type="ECO:0000256" key="1">
    <source>
        <dbReference type="ARBA" id="ARBA00004123"/>
    </source>
</evidence>
<name>A0A1R1PHD8_ZANCU</name>